<dbReference type="GO" id="GO:0005524">
    <property type="term" value="F:ATP binding"/>
    <property type="evidence" value="ECO:0007669"/>
    <property type="project" value="UniProtKB-KW"/>
</dbReference>
<evidence type="ECO:0000313" key="1">
    <source>
        <dbReference type="EMBL" id="MDV6306527.1"/>
    </source>
</evidence>
<dbReference type="GeneID" id="77174168"/>
<sequence length="481" mass="52270">MTAESAETPTIRALGLHHTLLTAVADLIDNSVDAGAQHVLVRFLQSGQRVSGLRIVDDGLGMDPVTIDAAMRYGTQRAYRGDEQGHFGVGLKAASLSQADQVTVYSHAVQGDPVGRRLTVEARHDAPRLDVVDDADAARVIDTAAPRFPFRSGTIVEWRGIRTFPNGVATEEQGAWLEVTVADLQAWLGLVFHRLIADGLTITVDVADELAGRAGVPRSVRPVDPFGYRTSGGTGYPKSVSVLGSDVVTAHIWPARSTSPDYKLDGRPGRDSQGFFVYRNGRLLQAGGWLGVLRPRPEWALARVAIDIDPLLAEHITINPEKAGVTLDATLATALHDALGNYLDDAAATAVAARRVQRRPITVVEPGTGLPDEVADEFADTFTFVETAEPVQIGWRVLPQDRFFEIDLESRALWLNARLRRKLGGRRRSNGADLPVLRTLVFLLAQDMFDAVRHSARQVEQIDAWQRVLIAALAAEDGGDE</sequence>
<gene>
    <name evidence="1" type="ORF">R3P94_04075</name>
    <name evidence="2" type="ORF">R3Q15_04995</name>
</gene>
<accession>A0AAE4R2M7</accession>
<dbReference type="SUPFAM" id="SSF55874">
    <property type="entry name" value="ATPase domain of HSP90 chaperone/DNA topoisomerase II/histidine kinase"/>
    <property type="match status" value="1"/>
</dbReference>
<evidence type="ECO:0000313" key="3">
    <source>
        <dbReference type="Proteomes" id="UP001185779"/>
    </source>
</evidence>
<keyword evidence="3" id="KW-1185">Reference proteome</keyword>
<keyword evidence="2" id="KW-0547">Nucleotide-binding</keyword>
<reference evidence="2 3" key="1">
    <citation type="submission" date="2023-10" db="EMBL/GenBank/DDBJ databases">
        <title>Development of a sustainable strategy for remediation of hydrocarbon-contaminated territories based on the waste exchange concept.</title>
        <authorList>
            <person name="Krivoruchko A."/>
        </authorList>
    </citation>
    <scope>NUCLEOTIDE SEQUENCE</scope>
    <source>
        <strain evidence="1 3">IEGM 1266</strain>
        <strain evidence="2">IEGM 1279</strain>
    </source>
</reference>
<dbReference type="AlphaFoldDB" id="A0AAE4R2M7"/>
<proteinExistence type="predicted"/>
<dbReference type="Gene3D" id="3.30.565.10">
    <property type="entry name" value="Histidine kinase-like ATPase, C-terminal domain"/>
    <property type="match status" value="1"/>
</dbReference>
<dbReference type="InterPro" id="IPR036890">
    <property type="entry name" value="HATPase_C_sf"/>
</dbReference>
<dbReference type="Pfam" id="PF13589">
    <property type="entry name" value="HATPase_c_3"/>
    <property type="match status" value="1"/>
</dbReference>
<evidence type="ECO:0000313" key="4">
    <source>
        <dbReference type="Proteomes" id="UP001185922"/>
    </source>
</evidence>
<name>A0AAE4R2M7_9ACTN</name>
<evidence type="ECO:0000313" key="2">
    <source>
        <dbReference type="EMBL" id="MDV6311256.1"/>
    </source>
</evidence>
<dbReference type="EMBL" id="JAWLKI010000003">
    <property type="protein sequence ID" value="MDV6306527.1"/>
    <property type="molecule type" value="Genomic_DNA"/>
</dbReference>
<dbReference type="Proteomes" id="UP001185922">
    <property type="component" value="Unassembled WGS sequence"/>
</dbReference>
<protein>
    <submittedName>
        <fullName evidence="2">ATP-binding protein</fullName>
    </submittedName>
</protein>
<organism evidence="2 4">
    <name type="scientific">Gordonia amicalis</name>
    <dbReference type="NCBI Taxonomy" id="89053"/>
    <lineage>
        <taxon>Bacteria</taxon>
        <taxon>Bacillati</taxon>
        <taxon>Actinomycetota</taxon>
        <taxon>Actinomycetes</taxon>
        <taxon>Mycobacteriales</taxon>
        <taxon>Gordoniaceae</taxon>
        <taxon>Gordonia</taxon>
    </lineage>
</organism>
<dbReference type="Proteomes" id="UP001185779">
    <property type="component" value="Unassembled WGS sequence"/>
</dbReference>
<keyword evidence="2" id="KW-0067">ATP-binding</keyword>
<dbReference type="EMBL" id="JAWLKH010000003">
    <property type="protein sequence ID" value="MDV6311256.1"/>
    <property type="molecule type" value="Genomic_DNA"/>
</dbReference>
<dbReference type="RefSeq" id="WP_096275000.1">
    <property type="nucleotide sequence ID" value="NZ_CP091855.1"/>
</dbReference>
<comment type="caution">
    <text evidence="2">The sequence shown here is derived from an EMBL/GenBank/DDBJ whole genome shotgun (WGS) entry which is preliminary data.</text>
</comment>